<keyword evidence="7 15" id="KW-0808">Transferase</keyword>
<feature type="compositionally biased region" description="Polar residues" evidence="16">
    <location>
        <begin position="1128"/>
        <end position="1144"/>
    </location>
</feature>
<dbReference type="GO" id="GO:0005829">
    <property type="term" value="C:cytosol"/>
    <property type="evidence" value="ECO:0007669"/>
    <property type="project" value="UniProtKB-SubCell"/>
</dbReference>
<keyword evidence="10 15" id="KW-0067">ATP-binding</keyword>
<sequence>MWSLTASEGESTTAHFFLGAGDEGLGTRGIGMRPEESDSELLEDEEDEVPPEPQIIVGICAMTKKSKSKPMTQILERLCRFDYLTVIILGEDVILNEPVENWPSCHCLISFHSKGFPLDKAVAYSKLRNPFLINDLAMQYYIQDRREVYRILQEEGIDLPRYAVLNRDPAQPDECNLIEGEDQVEVNGAVFPKPFVEKPVSAEDHNVYIYYPSSAGGGSQRLFRKIGSRSSVYSPESSVRKTGSYIYEEFMPTDGTDVKVYTVGPDYAHAEARKSPALDGKVERDSEGKEIRYPVMLTAMEKLVARKVCVAFKQTVCGFDLLRANGHSFVCDVNGFSFVKNSMKYYDDCAKILGMELRCVIAIIRHGDRTPKQKMKMEVKHPRFFALFEKHGGYKTGKLKLKRPEQLQEVLDITRLLLAELEKEPGGEIEEKTGKLEQLKSVLEMYGHFSGINRKVQLTYYPHGVKASNEGQDLQREALAPSLLLVLKWGGELTPAGRVQAEELGRAFRCMYPGGQGDYAGFPGCGLLRLHSTFRHDLKIYASDEGRVQMTAAAFAKGLLALEGELTPILVQMVKSANMNGLLDSDGDSLSSCQHRVKARLHHILQQDAPFGPEDYDQLAPTRSISLLNSMTIIQNPVKVCDQVFALIENLTHQIRERMQDPRSVDLQLYHSETLELMLQRWSKLERDFRQKSGRYDISKIPDIYDCVKYDVQHNGSLGLQGTAELLCLSKALADVVIPQEYGISREEKLEIAVGFCLPLLRKILLDLQRTHEDESVNKLHPLYSRGVLSPGRHVRTRLYFTSESHVHSLLSVFRYGGLLDETQDAQWQRALDYLSAISELNYMTQIVIMLYEDNTQDPLSEERFHVELHFSPGVKGGEEEGSAPTGCGFRPASSENEEMKTNQGSMENLCPGKASDEPDRALQTSPQPPEGPGLPRRSPLIRNRKAGSMEVLSETSSSRPGGYRLFSSSRPPTEMKQSGLGSQCTGLFSTTVLGGSSSAPNLQDYARSHGKKLPPASLKHRDGFEGCSMVPTIYPLETLHNALSLRQVSEFLSRVCQRHTDAQAQASAALFDSMHSSQASDNPFSPPRTLHSPPLQLQQRSEKPPWYSSGPSSTVSSAGPSSPTTVDGNSQFGFSDQPSLNSHVTEEHQCLGLLRETPGNGAQELSIEGKQDIFEPNQSPQVPPVETSQPYEEVAEEVSQPCQEVPDISQSCQDISEALSQPCQEVPEISQQCQENHDNGNHTCQEVPQISQPCQKASQLCQKVSEEVCQLCLENPEEVSQPCQGVSVEAGKLVHRSHVGVGGLVQETPVEVGSSAEEIPGEVSQPYQEFSVEVGRLAQEPSAISLLSQGIPEIDKLSQEFPEEIDLQAQEVPEEIN</sequence>
<dbReference type="Proteomes" id="UP000233120">
    <property type="component" value="Unassembled WGS sequence"/>
</dbReference>
<dbReference type="FunFam" id="3.30.470.20:FF:000003">
    <property type="entry name" value="Inositol hexakisphosphate and diphosphoinositol-pentakisphosphate kinase"/>
    <property type="match status" value="1"/>
</dbReference>
<keyword evidence="8 15" id="KW-0547">Nucleotide-binding</keyword>
<dbReference type="InterPro" id="IPR000560">
    <property type="entry name" value="His_Pase_clade-2"/>
</dbReference>
<dbReference type="Ensembl" id="ENSMNET00000029630.1">
    <property type="protein sequence ID" value="ENSMNEP00000006123.1"/>
    <property type="gene ID" value="ENSMNEG00000024607.1"/>
</dbReference>
<evidence type="ECO:0000259" key="17">
    <source>
        <dbReference type="Pfam" id="PF18086"/>
    </source>
</evidence>
<reference evidence="18" key="2">
    <citation type="submission" date="2025-09" db="UniProtKB">
        <authorList>
            <consortium name="Ensembl"/>
        </authorList>
    </citation>
    <scope>IDENTIFICATION</scope>
</reference>
<dbReference type="Pfam" id="PF00328">
    <property type="entry name" value="His_Phos_2"/>
    <property type="match status" value="1"/>
</dbReference>
<dbReference type="Gene3D" id="3.30.470.20">
    <property type="entry name" value="ATP-grasp fold, B domain"/>
    <property type="match status" value="1"/>
</dbReference>
<dbReference type="CDD" id="cd07061">
    <property type="entry name" value="HP_HAP_like"/>
    <property type="match status" value="1"/>
</dbReference>
<evidence type="ECO:0000256" key="15">
    <source>
        <dbReference type="RuleBase" id="RU365032"/>
    </source>
</evidence>
<dbReference type="GeneTree" id="ENSGT00390000009048"/>
<evidence type="ECO:0000256" key="13">
    <source>
        <dbReference type="ARBA" id="ARBA00034629"/>
    </source>
</evidence>
<dbReference type="InterPro" id="IPR037446">
    <property type="entry name" value="His_Pase_VIP1"/>
</dbReference>
<dbReference type="Bgee" id="ENSMNEG00000024607">
    <property type="expression patterns" value="Expressed in cerebellum and 12 other cell types or tissues"/>
</dbReference>
<dbReference type="EC" id="2.7.4.24" evidence="15"/>
<evidence type="ECO:0000256" key="3">
    <source>
        <dbReference type="ARBA" id="ARBA00005609"/>
    </source>
</evidence>
<feature type="region of interest" description="Disordered" evidence="16">
    <location>
        <begin position="1075"/>
        <end position="1148"/>
    </location>
</feature>
<dbReference type="Gene3D" id="3.40.50.1240">
    <property type="entry name" value="Phosphoglycerate mutase-like"/>
    <property type="match status" value="1"/>
</dbReference>
<comment type="subcellular location">
    <subcellularLocation>
        <location evidence="1">Cell membrane</location>
    </subcellularLocation>
    <subcellularLocation>
        <location evidence="2 15">Cytoplasm</location>
        <location evidence="2 15">Cytosol</location>
    </subcellularLocation>
</comment>
<keyword evidence="19" id="KW-1185">Reference proteome</keyword>
<comment type="function">
    <text evidence="14">Bifunctional inositol kinase that acts in concert with the IP6K kinases IP6K1, IP6K2 and IP6K3 to synthesize the diphosphate group-containing inositol pyrophosphates diphosphoinositol pentakisphosphate, PP-InsP5, and bis-diphosphoinositol tetrakisphosphate, (PP)2-InsP4. PP-InsP5 and (PP)2-InsP4, also respectively called InsP7 and InsP8, regulate a variety of cellular processes, including apoptosis, vesicle trafficking, cytoskeletal dynamics, exocytosis, insulin signaling and neutrophil activation. Phosphorylates inositol hexakisphosphate (InsP6) at position 1 to produce PP-InsP5 which is in turn phosphorylated by IP6Ks to produce (PP)2-InsP4. Alternatively, phosphorylates PP-InsP5 at position 1, produced by IP6Ks from InsP6, to produce (PP)2-InsP4. Activated when cells are exposed to hyperosmotic stress.</text>
</comment>
<evidence type="ECO:0000313" key="18">
    <source>
        <dbReference type="Ensembl" id="ENSMNEP00000006123.1"/>
    </source>
</evidence>
<keyword evidence="6" id="KW-0597">Phosphoprotein</keyword>
<dbReference type="SUPFAM" id="SSF53254">
    <property type="entry name" value="Phosphoglycerate mutase-like"/>
    <property type="match status" value="1"/>
</dbReference>
<dbReference type="PROSITE" id="PS00616">
    <property type="entry name" value="HIS_ACID_PHOSPHAT_1"/>
    <property type="match status" value="1"/>
</dbReference>
<dbReference type="InterPro" id="IPR040557">
    <property type="entry name" value="VIP1_N"/>
</dbReference>
<name>A0A2K6B3Y6_MACNE</name>
<evidence type="ECO:0000256" key="4">
    <source>
        <dbReference type="ARBA" id="ARBA00022475"/>
    </source>
</evidence>
<dbReference type="GO" id="GO:0032958">
    <property type="term" value="P:inositol phosphate biosynthetic process"/>
    <property type="evidence" value="ECO:0007669"/>
    <property type="project" value="TreeGrafter"/>
</dbReference>
<evidence type="ECO:0000256" key="9">
    <source>
        <dbReference type="ARBA" id="ARBA00022777"/>
    </source>
</evidence>
<dbReference type="Gene3D" id="3.40.50.11950">
    <property type="match status" value="1"/>
</dbReference>
<evidence type="ECO:0000256" key="1">
    <source>
        <dbReference type="ARBA" id="ARBA00004236"/>
    </source>
</evidence>
<evidence type="ECO:0000256" key="6">
    <source>
        <dbReference type="ARBA" id="ARBA00022553"/>
    </source>
</evidence>
<feature type="compositionally biased region" description="Low complexity" evidence="16">
    <location>
        <begin position="1109"/>
        <end position="1127"/>
    </location>
</feature>
<dbReference type="SUPFAM" id="SSF56059">
    <property type="entry name" value="Glutathione synthetase ATP-binding domain-like"/>
    <property type="match status" value="1"/>
</dbReference>
<dbReference type="GO" id="GO:0006020">
    <property type="term" value="P:inositol metabolic process"/>
    <property type="evidence" value="ECO:0007669"/>
    <property type="project" value="TreeGrafter"/>
</dbReference>
<feature type="compositionally biased region" description="Polar residues" evidence="16">
    <location>
        <begin position="967"/>
        <end position="982"/>
    </location>
</feature>
<dbReference type="FunFam" id="3.40.50.11950:FF:000001">
    <property type="entry name" value="Inositol hexakisphosphate and diphosphoinositol-pentakisphosphate kinase"/>
    <property type="match status" value="1"/>
</dbReference>
<evidence type="ECO:0000256" key="14">
    <source>
        <dbReference type="ARBA" id="ARBA00037056"/>
    </source>
</evidence>
<feature type="compositionally biased region" description="Polar residues" evidence="16">
    <location>
        <begin position="1075"/>
        <end position="1084"/>
    </location>
</feature>
<keyword evidence="5 15" id="KW-0963">Cytoplasm</keyword>
<reference evidence="18" key="1">
    <citation type="submission" date="2025-08" db="UniProtKB">
        <authorList>
            <consortium name="Ensembl"/>
        </authorList>
    </citation>
    <scope>IDENTIFICATION</scope>
</reference>
<evidence type="ECO:0000256" key="11">
    <source>
        <dbReference type="ARBA" id="ARBA00023136"/>
    </source>
</evidence>
<evidence type="ECO:0000256" key="12">
    <source>
        <dbReference type="ARBA" id="ARBA00033696"/>
    </source>
</evidence>
<dbReference type="PANTHER" id="PTHR12750">
    <property type="entry name" value="DIPHOSPHOINOSITOL PENTAKISPHOSPHATE KINASE"/>
    <property type="match status" value="1"/>
</dbReference>
<evidence type="ECO:0000256" key="8">
    <source>
        <dbReference type="ARBA" id="ARBA00022741"/>
    </source>
</evidence>
<dbReference type="GO" id="GO:0005524">
    <property type="term" value="F:ATP binding"/>
    <property type="evidence" value="ECO:0007669"/>
    <property type="project" value="UniProtKB-KW"/>
</dbReference>
<dbReference type="GO" id="GO:0005886">
    <property type="term" value="C:plasma membrane"/>
    <property type="evidence" value="ECO:0007669"/>
    <property type="project" value="UniProtKB-SubCell"/>
</dbReference>
<keyword evidence="11" id="KW-0472">Membrane</keyword>
<evidence type="ECO:0000256" key="10">
    <source>
        <dbReference type="ARBA" id="ARBA00022840"/>
    </source>
</evidence>
<proteinExistence type="inferred from homology"/>
<keyword evidence="9 15" id="KW-0418">Kinase</keyword>
<evidence type="ECO:0000256" key="5">
    <source>
        <dbReference type="ARBA" id="ARBA00022490"/>
    </source>
</evidence>
<accession>A0A2K6B3Y6</accession>
<dbReference type="InterPro" id="IPR029033">
    <property type="entry name" value="His_PPase_superfam"/>
</dbReference>
<dbReference type="PANTHER" id="PTHR12750:SF11">
    <property type="entry name" value="INOSITOL HEXAKISPHOSPHATE AND DIPHOSPHOINOSITOL-PENTAKISPHOSPHATE KINASE 1"/>
    <property type="match status" value="1"/>
</dbReference>
<comment type="function">
    <text evidence="15">Bifunctional inositol kinase that acts in concert with the IP6K kinases to synthesize the diphosphate group-containing inositol pyrophosphates diphosphoinositol pentakisphosphate, PP-InsP5, and bis-diphosphoinositol tetrakisphosphate, (PP)2-InsP4. PP-InsP5 and (PP)2-InsP4, also respectively called InsP7 and InsP8, may regulate a variety of cellular processes, including apoptosis, vesicle trafficking, cytoskeletal dynamics, and exocytosis. Phosphorylates inositol hexakisphosphate (InsP6).</text>
</comment>
<comment type="catalytic activity">
    <reaction evidence="13">
        <text>1D-myo-inositol hexakisphosphate + ATP = 1-diphospho-1D-myo-inositol 2,3,4,5,6-pentakisphosphate + ADP</text>
        <dbReference type="Rhea" id="RHEA:37459"/>
        <dbReference type="ChEBI" id="CHEBI:30616"/>
        <dbReference type="ChEBI" id="CHEBI:58130"/>
        <dbReference type="ChEBI" id="CHEBI:74946"/>
        <dbReference type="ChEBI" id="CHEBI:456216"/>
        <dbReference type="EC" id="2.7.4.24"/>
    </reaction>
    <physiologicalReaction direction="left-to-right" evidence="13">
        <dbReference type="Rhea" id="RHEA:37460"/>
    </physiologicalReaction>
</comment>
<dbReference type="GO" id="GO:0033857">
    <property type="term" value="F:5-diphosphoinositol pentakisphosphate 1-kinase activity"/>
    <property type="evidence" value="ECO:0007669"/>
    <property type="project" value="TreeGrafter"/>
</dbReference>
<keyword evidence="4" id="KW-1003">Cell membrane</keyword>
<evidence type="ECO:0000256" key="16">
    <source>
        <dbReference type="SAM" id="MobiDB-lite"/>
    </source>
</evidence>
<feature type="domain" description="VIP1 N-terminal" evidence="17">
    <location>
        <begin position="55"/>
        <end position="144"/>
    </location>
</feature>
<evidence type="ECO:0000313" key="19">
    <source>
        <dbReference type="Proteomes" id="UP000233120"/>
    </source>
</evidence>
<dbReference type="Pfam" id="PF18086">
    <property type="entry name" value="PPIP5K2_N"/>
    <property type="match status" value="1"/>
</dbReference>
<dbReference type="GO" id="GO:0052723">
    <property type="term" value="F:inositol hexakisphosphate 1-kinase activity"/>
    <property type="evidence" value="ECO:0007669"/>
    <property type="project" value="RHEA"/>
</dbReference>
<organism evidence="18 19">
    <name type="scientific">Macaca nemestrina</name>
    <name type="common">Pig-tailed macaque</name>
    <dbReference type="NCBI Taxonomy" id="9545"/>
    <lineage>
        <taxon>Eukaryota</taxon>
        <taxon>Metazoa</taxon>
        <taxon>Chordata</taxon>
        <taxon>Craniata</taxon>
        <taxon>Vertebrata</taxon>
        <taxon>Euteleostomi</taxon>
        <taxon>Mammalia</taxon>
        <taxon>Eutheria</taxon>
        <taxon>Euarchontoglires</taxon>
        <taxon>Primates</taxon>
        <taxon>Haplorrhini</taxon>
        <taxon>Catarrhini</taxon>
        <taxon>Cercopithecidae</taxon>
        <taxon>Cercopithecinae</taxon>
        <taxon>Macaca</taxon>
    </lineage>
</organism>
<feature type="region of interest" description="Disordered" evidence="16">
    <location>
        <begin position="874"/>
        <end position="982"/>
    </location>
</feature>
<evidence type="ECO:0000256" key="7">
    <source>
        <dbReference type="ARBA" id="ARBA00022679"/>
    </source>
</evidence>
<evidence type="ECO:0000256" key="2">
    <source>
        <dbReference type="ARBA" id="ARBA00004514"/>
    </source>
</evidence>
<protein>
    <recommendedName>
        <fullName evidence="15">Inositol hexakisphosphate and diphosphoinositol-pentakisphosphate kinase</fullName>
        <ecNumber evidence="15">2.7.4.24</ecNumber>
    </recommendedName>
</protein>
<comment type="similarity">
    <text evidence="3 15">Belongs to the histidine acid phosphatase family. VIP1 subfamily.</text>
</comment>
<dbReference type="InterPro" id="IPR033379">
    <property type="entry name" value="Acid_Pase_AS"/>
</dbReference>
<comment type="catalytic activity">
    <reaction evidence="12">
        <text>5-diphospho-1D-myo-inositol 1,2,3,4,6-pentakisphosphate + ATP + H(+) = 1,5-bis(diphospho)-1D-myo-inositol 2,3,4,6-tetrakisphosphate + ADP</text>
        <dbReference type="Rhea" id="RHEA:10276"/>
        <dbReference type="ChEBI" id="CHEBI:15378"/>
        <dbReference type="ChEBI" id="CHEBI:30616"/>
        <dbReference type="ChEBI" id="CHEBI:58628"/>
        <dbReference type="ChEBI" id="CHEBI:77983"/>
        <dbReference type="ChEBI" id="CHEBI:456216"/>
        <dbReference type="EC" id="2.7.4.24"/>
    </reaction>
    <physiologicalReaction direction="left-to-right" evidence="12">
        <dbReference type="Rhea" id="RHEA:10277"/>
    </physiologicalReaction>
</comment>